<keyword evidence="3" id="KW-1185">Reference proteome</keyword>
<dbReference type="EnsemblPlants" id="Kaladp0863s0014.1.v1.1">
    <property type="protein sequence ID" value="Kaladp0863s0014.1.v1.1.CDS.1"/>
    <property type="gene ID" value="Kaladp0863s0014.v1.1"/>
</dbReference>
<accession>A0A7N0VJ72</accession>
<protein>
    <submittedName>
        <fullName evidence="2">Uncharacterized protein</fullName>
    </submittedName>
</protein>
<feature type="compositionally biased region" description="Low complexity" evidence="1">
    <location>
        <begin position="63"/>
        <end position="74"/>
    </location>
</feature>
<dbReference type="AlphaFoldDB" id="A0A7N0VJ72"/>
<dbReference type="Gramene" id="Kaladp0863s0014.1.v1.1">
    <property type="protein sequence ID" value="Kaladp0863s0014.1.v1.1.CDS.1"/>
    <property type="gene ID" value="Kaladp0863s0014.v1.1"/>
</dbReference>
<reference evidence="2" key="1">
    <citation type="submission" date="2021-01" db="UniProtKB">
        <authorList>
            <consortium name="EnsemblPlants"/>
        </authorList>
    </citation>
    <scope>IDENTIFICATION</scope>
</reference>
<evidence type="ECO:0000313" key="2">
    <source>
        <dbReference type="EnsemblPlants" id="Kaladp0863s0014.1.v1.1.CDS.1"/>
    </source>
</evidence>
<dbReference type="Proteomes" id="UP000594263">
    <property type="component" value="Unplaced"/>
</dbReference>
<organism evidence="2 3">
    <name type="scientific">Kalanchoe fedtschenkoi</name>
    <name type="common">Lavender scallops</name>
    <name type="synonym">South American air plant</name>
    <dbReference type="NCBI Taxonomy" id="63787"/>
    <lineage>
        <taxon>Eukaryota</taxon>
        <taxon>Viridiplantae</taxon>
        <taxon>Streptophyta</taxon>
        <taxon>Embryophyta</taxon>
        <taxon>Tracheophyta</taxon>
        <taxon>Spermatophyta</taxon>
        <taxon>Magnoliopsida</taxon>
        <taxon>eudicotyledons</taxon>
        <taxon>Gunneridae</taxon>
        <taxon>Pentapetalae</taxon>
        <taxon>Saxifragales</taxon>
        <taxon>Crassulaceae</taxon>
        <taxon>Kalanchoe</taxon>
    </lineage>
</organism>
<feature type="region of interest" description="Disordered" evidence="1">
    <location>
        <begin position="55"/>
        <end position="106"/>
    </location>
</feature>
<evidence type="ECO:0000256" key="1">
    <source>
        <dbReference type="SAM" id="MobiDB-lite"/>
    </source>
</evidence>
<sequence length="106" mass="10855">MEAAALMDPPIDFGFKAAALPCSKQILVNGYKLRGTMTPGDSGFSVDVGEYLVDAESPPYWNPEAGSGSGSSSPDGDEAEHDSPGGDEAPNISGCSDPLSAAIDLY</sequence>
<name>A0A7N0VJ72_KALFE</name>
<evidence type="ECO:0000313" key="3">
    <source>
        <dbReference type="Proteomes" id="UP000594263"/>
    </source>
</evidence>
<proteinExistence type="predicted"/>